<evidence type="ECO:0000256" key="1">
    <source>
        <dbReference type="SAM" id="MobiDB-lite"/>
    </source>
</evidence>
<feature type="region of interest" description="Disordered" evidence="1">
    <location>
        <begin position="88"/>
        <end position="108"/>
    </location>
</feature>
<evidence type="ECO:0000313" key="3">
    <source>
        <dbReference type="Proteomes" id="UP001163046"/>
    </source>
</evidence>
<organism evidence="2 3">
    <name type="scientific">Desmophyllum pertusum</name>
    <dbReference type="NCBI Taxonomy" id="174260"/>
    <lineage>
        <taxon>Eukaryota</taxon>
        <taxon>Metazoa</taxon>
        <taxon>Cnidaria</taxon>
        <taxon>Anthozoa</taxon>
        <taxon>Hexacorallia</taxon>
        <taxon>Scleractinia</taxon>
        <taxon>Caryophylliina</taxon>
        <taxon>Caryophylliidae</taxon>
        <taxon>Desmophyllum</taxon>
    </lineage>
</organism>
<protein>
    <submittedName>
        <fullName evidence="2">R3H domain-containing protein 1</fullName>
    </submittedName>
</protein>
<gene>
    <name evidence="2" type="primary">R3HDM1_2</name>
    <name evidence="2" type="ORF">OS493_023456</name>
</gene>
<dbReference type="AlphaFoldDB" id="A0A9W9ZQG7"/>
<proteinExistence type="predicted"/>
<evidence type="ECO:0000313" key="2">
    <source>
        <dbReference type="EMBL" id="KAJ7384129.1"/>
    </source>
</evidence>
<sequence length="108" mass="11736">MLCFFDFCCLTGVNHILEVYDLPKGIKNNESDELFEDLIKAGARIKWLNSSASGSQETPIVAIFSSSAAADYALNSMPSNKFKLRLPQHTSRPAHADSNAPIISSSSS</sequence>
<name>A0A9W9ZQG7_9CNID</name>
<reference evidence="2" key="1">
    <citation type="submission" date="2023-01" db="EMBL/GenBank/DDBJ databases">
        <title>Genome assembly of the deep-sea coral Lophelia pertusa.</title>
        <authorList>
            <person name="Herrera S."/>
            <person name="Cordes E."/>
        </authorList>
    </citation>
    <scope>NUCLEOTIDE SEQUENCE</scope>
    <source>
        <strain evidence="2">USNM1676648</strain>
        <tissue evidence="2">Polyp</tissue>
    </source>
</reference>
<keyword evidence="3" id="KW-1185">Reference proteome</keyword>
<accession>A0A9W9ZQG7</accession>
<comment type="caution">
    <text evidence="2">The sequence shown here is derived from an EMBL/GenBank/DDBJ whole genome shotgun (WGS) entry which is preliminary data.</text>
</comment>
<dbReference type="OrthoDB" id="278430at2759"/>
<dbReference type="Proteomes" id="UP001163046">
    <property type="component" value="Unassembled WGS sequence"/>
</dbReference>
<dbReference type="EMBL" id="MU825890">
    <property type="protein sequence ID" value="KAJ7384129.1"/>
    <property type="molecule type" value="Genomic_DNA"/>
</dbReference>